<accession>A0ABN3ZGN0</accession>
<reference evidence="1 2" key="1">
    <citation type="journal article" date="2011" name="Front. Microbiol.">
        <title>Genomic signatures of strain selection and enhancement in Bacillus atrophaeus var. globigii, a historical biowarfare simulant.</title>
        <authorList>
            <person name="Gibbons H.S."/>
            <person name="Broomall S.M."/>
            <person name="McNew L.A."/>
            <person name="Daligault H."/>
            <person name="Chapman C."/>
            <person name="Bruce D."/>
            <person name="Karavis M."/>
            <person name="Krepps M."/>
            <person name="McGregor P.A."/>
            <person name="Hong C."/>
            <person name="Park K.H."/>
            <person name="Akmal A."/>
            <person name="Feldman A."/>
            <person name="Lin J.S."/>
            <person name="Chang W.E."/>
            <person name="Higgs B.W."/>
            <person name="Demirev P."/>
            <person name="Lindquist J."/>
            <person name="Liem A."/>
            <person name="Fochler E."/>
            <person name="Read T.D."/>
            <person name="Tapia R."/>
            <person name="Johnson S."/>
            <person name="Bishop-Lilly K.A."/>
            <person name="Detter C."/>
            <person name="Han C."/>
            <person name="Sozhamannan S."/>
            <person name="Rosenzweig C.N."/>
            <person name="Skowronski E.W."/>
        </authorList>
    </citation>
    <scope>NUCLEOTIDE SEQUENCE [LARGE SCALE GENOMIC DNA]</scope>
    <source>
        <strain evidence="1 2">1942</strain>
    </source>
</reference>
<dbReference type="EMBL" id="CP002207">
    <property type="protein sequence ID" value="ADP34439.1"/>
    <property type="molecule type" value="Genomic_DNA"/>
</dbReference>
<dbReference type="Proteomes" id="UP000006867">
    <property type="component" value="Chromosome"/>
</dbReference>
<sequence length="40" mass="4628">MSNDKNGNPTSDGRFTYTWDAEDNLTAVTKKRRRQAVRNL</sequence>
<gene>
    <name evidence="1" type="ordered locus">BATR1942_17610</name>
</gene>
<organism evidence="1 2">
    <name type="scientific">Bacillus atrophaeus (strain 1942)</name>
    <dbReference type="NCBI Taxonomy" id="720555"/>
    <lineage>
        <taxon>Bacteria</taxon>
        <taxon>Bacillati</taxon>
        <taxon>Bacillota</taxon>
        <taxon>Bacilli</taxon>
        <taxon>Bacillales</taxon>
        <taxon>Bacillaceae</taxon>
        <taxon>Bacillus</taxon>
    </lineage>
</organism>
<dbReference type="InterPro" id="IPR031325">
    <property type="entry name" value="RHS_repeat"/>
</dbReference>
<proteinExistence type="predicted"/>
<evidence type="ECO:0000313" key="1">
    <source>
        <dbReference type="EMBL" id="ADP34439.1"/>
    </source>
</evidence>
<protein>
    <submittedName>
        <fullName evidence="1">Cell wall-associated protein</fullName>
    </submittedName>
</protein>
<name>A0ABN3ZGN0_BACA1</name>
<dbReference type="Pfam" id="PF05593">
    <property type="entry name" value="RHS_repeat"/>
    <property type="match status" value="1"/>
</dbReference>
<keyword evidence="2" id="KW-1185">Reference proteome</keyword>
<evidence type="ECO:0000313" key="2">
    <source>
        <dbReference type="Proteomes" id="UP000006867"/>
    </source>
</evidence>